<dbReference type="OrthoDB" id="7866534at2"/>
<sequence>MVDRNLQNFHGRIGRIERIHNAGGGFEAEGALGMSYYKARHRPARRFGLLGPIALVLIAVLGIKAAVYASLGAELYEERIAALRAGTTADQVGAYVLQADPITVAIAERIRAFIY</sequence>
<proteinExistence type="predicted"/>
<evidence type="ECO:0000313" key="3">
    <source>
        <dbReference type="Proteomes" id="UP000244924"/>
    </source>
</evidence>
<keyword evidence="3" id="KW-1185">Reference proteome</keyword>
<protein>
    <submittedName>
        <fullName evidence="2">Uncharacterized protein</fullName>
    </submittedName>
</protein>
<gene>
    <name evidence="2" type="ORF">DEA8626_03648</name>
</gene>
<keyword evidence="1" id="KW-0472">Membrane</keyword>
<dbReference type="AlphaFoldDB" id="A0A2R8BMG0"/>
<organism evidence="2 3">
    <name type="scientific">Albidovulum aquaemixtae</name>
    <dbReference type="NCBI Taxonomy" id="1542388"/>
    <lineage>
        <taxon>Bacteria</taxon>
        <taxon>Pseudomonadati</taxon>
        <taxon>Pseudomonadota</taxon>
        <taxon>Alphaproteobacteria</taxon>
        <taxon>Rhodobacterales</taxon>
        <taxon>Paracoccaceae</taxon>
        <taxon>Albidovulum</taxon>
    </lineage>
</organism>
<reference evidence="2 3" key="1">
    <citation type="submission" date="2018-03" db="EMBL/GenBank/DDBJ databases">
        <authorList>
            <person name="Keele B.F."/>
        </authorList>
    </citation>
    <scope>NUCLEOTIDE SEQUENCE [LARGE SCALE GENOMIC DNA]</scope>
    <source>
        <strain evidence="2 3">CECT 8626</strain>
    </source>
</reference>
<keyword evidence="1" id="KW-1133">Transmembrane helix</keyword>
<accession>A0A2R8BMG0</accession>
<dbReference type="EMBL" id="OMOQ01000003">
    <property type="protein sequence ID" value="SPH24597.1"/>
    <property type="molecule type" value="Genomic_DNA"/>
</dbReference>
<evidence type="ECO:0000256" key="1">
    <source>
        <dbReference type="SAM" id="Phobius"/>
    </source>
</evidence>
<keyword evidence="1" id="KW-0812">Transmembrane</keyword>
<feature type="transmembrane region" description="Helical" evidence="1">
    <location>
        <begin position="47"/>
        <end position="69"/>
    </location>
</feature>
<name>A0A2R8BMG0_9RHOB</name>
<dbReference type="Proteomes" id="UP000244924">
    <property type="component" value="Unassembled WGS sequence"/>
</dbReference>
<evidence type="ECO:0000313" key="2">
    <source>
        <dbReference type="EMBL" id="SPH24597.1"/>
    </source>
</evidence>
<dbReference type="RefSeq" id="WP_108854577.1">
    <property type="nucleotide sequence ID" value="NZ_OMOQ01000003.1"/>
</dbReference>